<dbReference type="RefSeq" id="WP_198466060.1">
    <property type="nucleotide sequence ID" value="NZ_JAEFDC010000002.1"/>
</dbReference>
<evidence type="ECO:0000256" key="4">
    <source>
        <dbReference type="SAM" id="Coils"/>
    </source>
</evidence>
<evidence type="ECO:0000313" key="7">
    <source>
        <dbReference type="Proteomes" id="UP000641139"/>
    </source>
</evidence>
<dbReference type="EMBL" id="JAEFDC010000002">
    <property type="protein sequence ID" value="MBI1646144.1"/>
    <property type="molecule type" value="Genomic_DNA"/>
</dbReference>
<evidence type="ECO:0000259" key="5">
    <source>
        <dbReference type="Pfam" id="PF01420"/>
    </source>
</evidence>
<keyword evidence="6" id="KW-0540">Nuclease</keyword>
<protein>
    <submittedName>
        <fullName evidence="6">Restriction endonuclease subunit S</fullName>
    </submittedName>
</protein>
<evidence type="ECO:0000313" key="6">
    <source>
        <dbReference type="EMBL" id="MBI1646144.1"/>
    </source>
</evidence>
<keyword evidence="6" id="KW-0255">Endonuclease</keyword>
<proteinExistence type="inferred from homology"/>
<dbReference type="PANTHER" id="PTHR30408:SF12">
    <property type="entry name" value="TYPE I RESTRICTION ENZYME MJAVIII SPECIFICITY SUBUNIT"/>
    <property type="match status" value="1"/>
</dbReference>
<dbReference type="PANTHER" id="PTHR30408">
    <property type="entry name" value="TYPE-1 RESTRICTION ENZYME ECOKI SPECIFICITY PROTEIN"/>
    <property type="match status" value="1"/>
</dbReference>
<dbReference type="InterPro" id="IPR044946">
    <property type="entry name" value="Restrct_endonuc_typeI_TRD_sf"/>
</dbReference>
<organism evidence="6 7">
    <name type="scientific">Capnocytophaga periodontitidis</name>
    <dbReference type="NCBI Taxonomy" id="2795027"/>
    <lineage>
        <taxon>Bacteria</taxon>
        <taxon>Pseudomonadati</taxon>
        <taxon>Bacteroidota</taxon>
        <taxon>Flavobacteriia</taxon>
        <taxon>Flavobacteriales</taxon>
        <taxon>Flavobacteriaceae</taxon>
        <taxon>Capnocytophaga</taxon>
    </lineage>
</organism>
<dbReference type="SUPFAM" id="SSF116734">
    <property type="entry name" value="DNA methylase specificity domain"/>
    <property type="match status" value="2"/>
</dbReference>
<name>A0ABS0SK80_9FLAO</name>
<dbReference type="Gene3D" id="3.90.220.20">
    <property type="entry name" value="DNA methylase specificity domains"/>
    <property type="match status" value="2"/>
</dbReference>
<sequence length="495" mass="56709">MKKFKLSENIDPNKVFIINRSKLEGRLDINFNSFSIRKIVERIKSKGTLKLIDITEPIKNGSTPSDGKFENSGVTYYRSQDFTLYSFSKNQYISEIFNSKIIRSYIKKGDILLAVVGATLGKVGYVYSEELEGNINQNIARIRINDERFLSEFVAIYLNSNIGQKLIQRYATITTQAYLNNQQLGKIPIPLLKIEVQQNIINILKSAYLKKQQKEAEAQRLLDCIDDYLLGELGIILPKEEEYLPENTDKNSIYNLDNDNPLVKKGRLFLTNLSEVTGKRIDPDYYSIYYKKIIAKIEKGKYSMDTISNNCINVFSGKTPSSSEYSKDNTVYPIIKVSSYTDYKIDVEKVAFATNKQPFNILKGDIFILSAAHQAEYVGKHIKYLEETPKCPTSFVGELLCIRVNEEKLLSNYLFSLLNTKYYKILINREKTGQTSHIYPKDVESIKIPLPPLEKQNEIAAHISQIRNKANALKQEGKEILEQVKQEVEQMILGN</sequence>
<accession>A0ABS0SK80</accession>
<comment type="similarity">
    <text evidence="1">Belongs to the type-I restriction system S methylase family.</text>
</comment>
<evidence type="ECO:0000256" key="1">
    <source>
        <dbReference type="ARBA" id="ARBA00010923"/>
    </source>
</evidence>
<feature type="domain" description="Type I restriction modification DNA specificity" evidence="5">
    <location>
        <begin position="50"/>
        <end position="209"/>
    </location>
</feature>
<feature type="domain" description="Type I restriction modification DNA specificity" evidence="5">
    <location>
        <begin position="313"/>
        <end position="482"/>
    </location>
</feature>
<keyword evidence="6" id="KW-0378">Hydrolase</keyword>
<keyword evidence="3" id="KW-0238">DNA-binding</keyword>
<dbReference type="Proteomes" id="UP000641139">
    <property type="component" value="Unassembled WGS sequence"/>
</dbReference>
<keyword evidence="4" id="KW-0175">Coiled coil</keyword>
<reference evidence="6 7" key="1">
    <citation type="journal article" date="2021" name="Int. J. Syst. Evol. Microbiol.">
        <title>Capnocytophaga periodontitidis sp. nov., isolated from subgingival plaque of periodontitis patient.</title>
        <authorList>
            <person name="Zhang Y."/>
            <person name="Qiao D."/>
            <person name="Shi W."/>
            <person name="Wu D."/>
            <person name="Cai M."/>
        </authorList>
    </citation>
    <scope>NUCLEOTIDE SEQUENCE [LARGE SCALE GENOMIC DNA]</scope>
    <source>
        <strain evidence="6 7">051621</strain>
    </source>
</reference>
<evidence type="ECO:0000256" key="3">
    <source>
        <dbReference type="ARBA" id="ARBA00023125"/>
    </source>
</evidence>
<dbReference type="Pfam" id="PF01420">
    <property type="entry name" value="Methylase_S"/>
    <property type="match status" value="2"/>
</dbReference>
<dbReference type="InterPro" id="IPR052021">
    <property type="entry name" value="Type-I_RS_S_subunit"/>
</dbReference>
<dbReference type="InterPro" id="IPR000055">
    <property type="entry name" value="Restrct_endonuc_typeI_TRD"/>
</dbReference>
<evidence type="ECO:0000256" key="2">
    <source>
        <dbReference type="ARBA" id="ARBA00022747"/>
    </source>
</evidence>
<keyword evidence="2" id="KW-0680">Restriction system</keyword>
<dbReference type="GO" id="GO:0004519">
    <property type="term" value="F:endonuclease activity"/>
    <property type="evidence" value="ECO:0007669"/>
    <property type="project" value="UniProtKB-KW"/>
</dbReference>
<keyword evidence="7" id="KW-1185">Reference proteome</keyword>
<feature type="coiled-coil region" evidence="4">
    <location>
        <begin position="463"/>
        <end position="490"/>
    </location>
</feature>
<gene>
    <name evidence="6" type="ORF">I7X30_03595</name>
</gene>
<comment type="caution">
    <text evidence="6">The sequence shown here is derived from an EMBL/GenBank/DDBJ whole genome shotgun (WGS) entry which is preliminary data.</text>
</comment>